<reference evidence="2" key="1">
    <citation type="submission" date="2016-11" db="UniProtKB">
        <authorList>
            <consortium name="WormBaseParasite"/>
        </authorList>
    </citation>
    <scope>IDENTIFICATION</scope>
</reference>
<dbReference type="InterPro" id="IPR012674">
    <property type="entry name" value="Calycin"/>
</dbReference>
<protein>
    <submittedName>
        <fullName evidence="2">Lipocln_cytosolic_FA-bd_dom domain-containing protein</fullName>
    </submittedName>
</protein>
<keyword evidence="1" id="KW-1185">Reference proteome</keyword>
<dbReference type="AlphaFoldDB" id="A0A1I8J909"/>
<dbReference type="Gene3D" id="2.40.128.20">
    <property type="match status" value="1"/>
</dbReference>
<proteinExistence type="predicted"/>
<dbReference type="Proteomes" id="UP000095280">
    <property type="component" value="Unplaced"/>
</dbReference>
<dbReference type="CDD" id="cd00742">
    <property type="entry name" value="FABP"/>
    <property type="match status" value="1"/>
</dbReference>
<name>A0A1I8J909_9PLAT</name>
<dbReference type="OrthoDB" id="354351at2759"/>
<dbReference type="WBParaSite" id="maker-uti_cns_0046468-snap-gene-0.7-mRNA-1">
    <property type="protein sequence ID" value="maker-uti_cns_0046468-snap-gene-0.7-mRNA-1"/>
    <property type="gene ID" value="maker-uti_cns_0046468-snap-gene-0.7"/>
</dbReference>
<dbReference type="GO" id="GO:0008289">
    <property type="term" value="F:lipid binding"/>
    <property type="evidence" value="ECO:0007669"/>
    <property type="project" value="UniProtKB-KW"/>
</dbReference>
<dbReference type="SUPFAM" id="SSF50814">
    <property type="entry name" value="Lipocalins"/>
    <property type="match status" value="1"/>
</dbReference>
<accession>A0A1I8J909</accession>
<evidence type="ECO:0000313" key="1">
    <source>
        <dbReference type="Proteomes" id="UP000095280"/>
    </source>
</evidence>
<organism evidence="1 2">
    <name type="scientific">Macrostomum lignano</name>
    <dbReference type="NCBI Taxonomy" id="282301"/>
    <lineage>
        <taxon>Eukaryota</taxon>
        <taxon>Metazoa</taxon>
        <taxon>Spiralia</taxon>
        <taxon>Lophotrochozoa</taxon>
        <taxon>Platyhelminthes</taxon>
        <taxon>Rhabditophora</taxon>
        <taxon>Macrostomorpha</taxon>
        <taxon>Macrostomida</taxon>
        <taxon>Macrostomidae</taxon>
        <taxon>Macrostomum</taxon>
    </lineage>
</organism>
<evidence type="ECO:0000313" key="2">
    <source>
        <dbReference type="WBParaSite" id="maker-uti_cns_0046468-snap-gene-0.7-mRNA-1"/>
    </source>
</evidence>
<sequence length="144" mass="16307">MQENQQMFGVWKAYKSENMAAVLEKAGAPWMARKMGANATPTVTLTRVDDKQIKMTTKSAIFSMDQIFVVGEIVEFKPPFQNESQTFLTEWTDDGRLIFFQGPAGSDVKNTGIKQIRSLEPNGEMLVTSIQGDVTGYRWFKREN</sequence>